<sequence>MGRHNQTQTKIQAERPTLFVDLTYRLSCCESRALTTQPPCHQLSKMCMQFTYNEVEYYAYQKSRKRVRRMLFFFNLFHLFVTRKCNVHKKTIDHDKTCLFFLFTVHRVILAACSDYFRAMFTLGMKESSQSSIYLRFLSAVELEALLDSSYSGTVSLSWNCIFEITTTALQLQYQPVLDLCLKFLQTEINPHSCLDVASFAEAFGMLKLLESAEDYILRQFQKVARTPKFKDLPARNLFKYLSSFALCVPSELIVFRAVVDWIQAKPKRRLKLAKELMKTIHFPLMTFTDFKEVQALKMWSNHSLQELYEAIFEDFCSNGSETQNKCRIYVPKESLVLSGGDQISEDLGTRSISKDLWFGNSLRNHTGIKKAMEWRRLGEMPQPARFSHEVAVLNGHLYIIGGKKYYDNTAQHKNRVYFFILFYRYNPLENSWEELVSMHQARCYFSLVVFESKLYAIGGQCHPDYIDTVERYCPTANSWSFTRPLEIPLGGHVARVLGGRIFVSGGLNNDYDCVSSMFTYDPEKGCTYLEMMSQPRALHCMEVLGECLYVAGGLSLTGDAGIVNMLACEMYNPLADSWTSFPPLPVPHVGSGSAVLEGKFYVLGGYSQEDYSDITMVHRYDSALQQWENMGKMPGPNNDLRACVLSLPEHLRLCPD</sequence>
<dbReference type="Pfam" id="PF24681">
    <property type="entry name" value="Kelch_KLHDC2_KLHL20_DRC7"/>
    <property type="match status" value="1"/>
</dbReference>
<evidence type="ECO:0000313" key="4">
    <source>
        <dbReference type="Ensembl" id="ENSNMLP00000024065.1"/>
    </source>
</evidence>
<name>A0A8C6TPV2_9GOBI</name>
<dbReference type="PIRSF" id="PIRSF037037">
    <property type="entry name" value="Kelch-like_protein_gigaxonin"/>
    <property type="match status" value="1"/>
</dbReference>
<keyword evidence="5" id="KW-1185">Reference proteome</keyword>
<evidence type="ECO:0000256" key="1">
    <source>
        <dbReference type="ARBA" id="ARBA00022441"/>
    </source>
</evidence>
<dbReference type="InterPro" id="IPR006652">
    <property type="entry name" value="Kelch_1"/>
</dbReference>
<reference evidence="4" key="1">
    <citation type="submission" date="2025-08" db="UniProtKB">
        <authorList>
            <consortium name="Ensembl"/>
        </authorList>
    </citation>
    <scope>IDENTIFICATION</scope>
</reference>
<dbReference type="Proteomes" id="UP000694523">
    <property type="component" value="Unplaced"/>
</dbReference>
<dbReference type="Gene3D" id="1.25.40.420">
    <property type="match status" value="1"/>
</dbReference>
<dbReference type="InterPro" id="IPR017096">
    <property type="entry name" value="BTB-kelch_protein"/>
</dbReference>
<dbReference type="InterPro" id="IPR015915">
    <property type="entry name" value="Kelch-typ_b-propeller"/>
</dbReference>
<protein>
    <submittedName>
        <fullName evidence="4">Kelch-like family member 33</fullName>
    </submittedName>
</protein>
<dbReference type="SMART" id="SM00612">
    <property type="entry name" value="Kelch"/>
    <property type="match status" value="5"/>
</dbReference>
<dbReference type="Ensembl" id="ENSNMLT00000026928.1">
    <property type="protein sequence ID" value="ENSNMLP00000024065.1"/>
    <property type="gene ID" value="ENSNMLG00000015463.1"/>
</dbReference>
<dbReference type="Gene3D" id="3.30.710.10">
    <property type="entry name" value="Potassium Channel Kv1.1, Chain A"/>
    <property type="match status" value="1"/>
</dbReference>
<dbReference type="AlphaFoldDB" id="A0A8C6TPV2"/>
<dbReference type="Pfam" id="PF07707">
    <property type="entry name" value="BACK"/>
    <property type="match status" value="1"/>
</dbReference>
<dbReference type="Gene3D" id="2.120.10.80">
    <property type="entry name" value="Kelch-type beta propeller"/>
    <property type="match status" value="1"/>
</dbReference>
<dbReference type="InterPro" id="IPR011333">
    <property type="entry name" value="SKP1/BTB/POZ_sf"/>
</dbReference>
<keyword evidence="2" id="KW-0677">Repeat</keyword>
<reference evidence="4" key="2">
    <citation type="submission" date="2025-09" db="UniProtKB">
        <authorList>
            <consortium name="Ensembl"/>
        </authorList>
    </citation>
    <scope>IDENTIFICATION</scope>
</reference>
<dbReference type="Pfam" id="PF01344">
    <property type="entry name" value="Kelch_1"/>
    <property type="match status" value="1"/>
</dbReference>
<organism evidence="4 5">
    <name type="scientific">Neogobius melanostomus</name>
    <name type="common">round goby</name>
    <dbReference type="NCBI Taxonomy" id="47308"/>
    <lineage>
        <taxon>Eukaryota</taxon>
        <taxon>Metazoa</taxon>
        <taxon>Chordata</taxon>
        <taxon>Craniata</taxon>
        <taxon>Vertebrata</taxon>
        <taxon>Euteleostomi</taxon>
        <taxon>Actinopterygii</taxon>
        <taxon>Neopterygii</taxon>
        <taxon>Teleostei</taxon>
        <taxon>Neoteleostei</taxon>
        <taxon>Acanthomorphata</taxon>
        <taxon>Gobiaria</taxon>
        <taxon>Gobiiformes</taxon>
        <taxon>Gobioidei</taxon>
        <taxon>Gobiidae</taxon>
        <taxon>Benthophilinae</taxon>
        <taxon>Neogobiini</taxon>
        <taxon>Neogobius</taxon>
    </lineage>
</organism>
<evidence type="ECO:0000313" key="5">
    <source>
        <dbReference type="Proteomes" id="UP000694523"/>
    </source>
</evidence>
<dbReference type="SUPFAM" id="SSF117281">
    <property type="entry name" value="Kelch motif"/>
    <property type="match status" value="1"/>
</dbReference>
<evidence type="ECO:0000256" key="2">
    <source>
        <dbReference type="ARBA" id="ARBA00022737"/>
    </source>
</evidence>
<evidence type="ECO:0000259" key="3">
    <source>
        <dbReference type="PROSITE" id="PS50097"/>
    </source>
</evidence>
<dbReference type="SMART" id="SM00875">
    <property type="entry name" value="BACK"/>
    <property type="match status" value="1"/>
</dbReference>
<dbReference type="PROSITE" id="PS50097">
    <property type="entry name" value="BTB"/>
    <property type="match status" value="1"/>
</dbReference>
<dbReference type="SMART" id="SM00225">
    <property type="entry name" value="BTB"/>
    <property type="match status" value="1"/>
</dbReference>
<dbReference type="SUPFAM" id="SSF54695">
    <property type="entry name" value="POZ domain"/>
    <property type="match status" value="1"/>
</dbReference>
<keyword evidence="1" id="KW-0880">Kelch repeat</keyword>
<dbReference type="PANTHER" id="PTHR45632:SF14">
    <property type="entry name" value="KELCH-LIKE PROTEIN 33"/>
    <property type="match status" value="1"/>
</dbReference>
<feature type="domain" description="BTB" evidence="3">
    <location>
        <begin position="103"/>
        <end position="159"/>
    </location>
</feature>
<dbReference type="Pfam" id="PF21536">
    <property type="entry name" value="BTB_KLHL33"/>
    <property type="match status" value="1"/>
</dbReference>
<dbReference type="PANTHER" id="PTHR45632">
    <property type="entry name" value="LD33804P"/>
    <property type="match status" value="1"/>
</dbReference>
<dbReference type="InterPro" id="IPR000210">
    <property type="entry name" value="BTB/POZ_dom"/>
</dbReference>
<proteinExistence type="predicted"/>
<accession>A0A8C6TPV2</accession>
<dbReference type="InterPro" id="IPR011705">
    <property type="entry name" value="BACK"/>
</dbReference>